<evidence type="ECO:0000256" key="1">
    <source>
        <dbReference type="SAM" id="MobiDB-lite"/>
    </source>
</evidence>
<evidence type="ECO:0000313" key="3">
    <source>
        <dbReference type="Proteomes" id="UP001154078"/>
    </source>
</evidence>
<proteinExistence type="predicted"/>
<dbReference type="Proteomes" id="UP001154078">
    <property type="component" value="Chromosome 8"/>
</dbReference>
<gene>
    <name evidence="2" type="ORF">MELIAE_LOCUS12148</name>
</gene>
<dbReference type="InterPro" id="IPR011010">
    <property type="entry name" value="DNA_brk_join_enz"/>
</dbReference>
<dbReference type="AlphaFoldDB" id="A0A9P0FNU6"/>
<dbReference type="SUPFAM" id="SSF56349">
    <property type="entry name" value="DNA breaking-rejoining enzymes"/>
    <property type="match status" value="1"/>
</dbReference>
<dbReference type="GO" id="GO:0003677">
    <property type="term" value="F:DNA binding"/>
    <property type="evidence" value="ECO:0007669"/>
    <property type="project" value="InterPro"/>
</dbReference>
<feature type="compositionally biased region" description="Low complexity" evidence="1">
    <location>
        <begin position="251"/>
        <end position="263"/>
    </location>
</feature>
<organism evidence="2 3">
    <name type="scientific">Brassicogethes aeneus</name>
    <name type="common">Rape pollen beetle</name>
    <name type="synonym">Meligethes aeneus</name>
    <dbReference type="NCBI Taxonomy" id="1431903"/>
    <lineage>
        <taxon>Eukaryota</taxon>
        <taxon>Metazoa</taxon>
        <taxon>Ecdysozoa</taxon>
        <taxon>Arthropoda</taxon>
        <taxon>Hexapoda</taxon>
        <taxon>Insecta</taxon>
        <taxon>Pterygota</taxon>
        <taxon>Neoptera</taxon>
        <taxon>Endopterygota</taxon>
        <taxon>Coleoptera</taxon>
        <taxon>Polyphaga</taxon>
        <taxon>Cucujiformia</taxon>
        <taxon>Nitidulidae</taxon>
        <taxon>Meligethinae</taxon>
        <taxon>Brassicogethes</taxon>
    </lineage>
</organism>
<protein>
    <submittedName>
        <fullName evidence="2">Uncharacterized protein</fullName>
    </submittedName>
</protein>
<dbReference type="EMBL" id="OV121139">
    <property type="protein sequence ID" value="CAH0563168.1"/>
    <property type="molecule type" value="Genomic_DNA"/>
</dbReference>
<feature type="compositionally biased region" description="Basic and acidic residues" evidence="1">
    <location>
        <begin position="237"/>
        <end position="250"/>
    </location>
</feature>
<dbReference type="PANTHER" id="PTHR33480:SF1">
    <property type="entry name" value="TYR RECOMBINASE DOMAIN-CONTAINING PROTEIN"/>
    <property type="match status" value="1"/>
</dbReference>
<sequence>MNRARFLVHLATRKGDEVSNNNYNTWYRKDTLDLMPILVPNETKCVDDDFINGFPSHDVLNEIQKNILKISQFKSLNEITQNHQGKEKTTDDKQSYLVKKWIQSTDFHFSSLKDPGKGSDPSEKEYEELLPLKVIQTPLICNESKFSDLHFSSSKDPGKWSDSSEKEYAELLPLKVIQTPLICNKSKSIIRVNSETLSESSMQSQEINIIQKIEIHSNDVENTQILNEDFISDSESDDSRDKDFEVRDLTDSSSSTTSENTITGDSCKTYQINSQPLSEKIKAKRVLEKKQFRCKFCDEDLLSQNFMRHLERHHGSEKEIEDILKLPKNSKDRRLALSLLRKDTNFHLHISGITRPFRKSNKESLGKLDYYPCIYCKGLFRQPYLKRHTKRCTSKPSSSKQSGGRMDYISNSQTVVACASDPTETLSKLNVKCQVFDKMKGDEISFEVKKDLLIAHFGETYLKKHKKERMAYACSNRMRELARLLISYRKETNDGQVCFKDILHPKNFDNVLKAARNIVGYDPIKKTFKSPSLAMHLGTSLKISCDELTHLILKENRGFKCKSEAHVPIWLRNVKNFKKLIESRWNSELASLANKDLQEKRWTKPLLLPLVNDIKIFRDQCLKNANDCAETFTKQKDDIKTYKLLVNCTLALLILFNRRRIGDVQFLKIEDYKKDQRSNCAPEFEHVLSETELMLTTKYKRVLNSGKGSRAVVILLPKILQNYVNILLKTREKYISSDNEYVFAIPGSSVPWGKGDVAIRSLASKMNLENPHLITSNKLRKHIATIMQILSLSKDEAKQFSQFMGHTEKTHNEFYELPVDIYQTAKVSKLLLMMEKGAIPMEYKGKSLAEINFDINLEYAEENNDDLDDDTDENSNNNNDDLEVKKISENKIPPTITKKGWTPAEVDALKKEFDSYLKKLIYPSGRQIKDYIQKNNINRPITAVKSKLQHLMAKKELNNEEDAVLLESPTCNTYPKVIVNNRKINKTKLSQQKQVVLEFFKSHIKQKRPPKRSECEELRVKYSDLLSNKPWTKIKVFIQNTYKKMD</sequence>
<feature type="region of interest" description="Disordered" evidence="1">
    <location>
        <begin position="229"/>
        <end position="264"/>
    </location>
</feature>
<dbReference type="OrthoDB" id="6753065at2759"/>
<dbReference type="PANTHER" id="PTHR33480">
    <property type="entry name" value="SET DOMAIN-CONTAINING PROTEIN-RELATED"/>
    <property type="match status" value="1"/>
</dbReference>
<accession>A0A9P0FNU6</accession>
<keyword evidence="3" id="KW-1185">Reference proteome</keyword>
<evidence type="ECO:0000313" key="2">
    <source>
        <dbReference type="EMBL" id="CAH0563168.1"/>
    </source>
</evidence>
<reference evidence="2" key="1">
    <citation type="submission" date="2021-12" db="EMBL/GenBank/DDBJ databases">
        <authorList>
            <person name="King R."/>
        </authorList>
    </citation>
    <scope>NUCLEOTIDE SEQUENCE</scope>
</reference>
<name>A0A9P0FNU6_BRAAE</name>